<evidence type="ECO:0000313" key="2">
    <source>
        <dbReference type="Proteomes" id="UP001066276"/>
    </source>
</evidence>
<name>A0AAV7RU89_PLEWA</name>
<dbReference type="Proteomes" id="UP001066276">
    <property type="component" value="Chromosome 5"/>
</dbReference>
<comment type="caution">
    <text evidence="1">The sequence shown here is derived from an EMBL/GenBank/DDBJ whole genome shotgun (WGS) entry which is preliminary data.</text>
</comment>
<gene>
    <name evidence="1" type="ORF">NDU88_009074</name>
</gene>
<dbReference type="EMBL" id="JANPWB010000009">
    <property type="protein sequence ID" value="KAJ1156351.1"/>
    <property type="molecule type" value="Genomic_DNA"/>
</dbReference>
<dbReference type="AlphaFoldDB" id="A0AAV7RU89"/>
<keyword evidence="2" id="KW-1185">Reference proteome</keyword>
<organism evidence="1 2">
    <name type="scientific">Pleurodeles waltl</name>
    <name type="common">Iberian ribbed newt</name>
    <dbReference type="NCBI Taxonomy" id="8319"/>
    <lineage>
        <taxon>Eukaryota</taxon>
        <taxon>Metazoa</taxon>
        <taxon>Chordata</taxon>
        <taxon>Craniata</taxon>
        <taxon>Vertebrata</taxon>
        <taxon>Euteleostomi</taxon>
        <taxon>Amphibia</taxon>
        <taxon>Batrachia</taxon>
        <taxon>Caudata</taxon>
        <taxon>Salamandroidea</taxon>
        <taxon>Salamandridae</taxon>
        <taxon>Pleurodelinae</taxon>
        <taxon>Pleurodeles</taxon>
    </lineage>
</organism>
<sequence length="155" mass="16975">MGLGRGAHPLALILGWPVSQEDRGAVAPIAFQWLRARGPPSLLGGVLLCPPSPGPCGNRTDGWLESRQRYLKVLLVIWIKESWRLCFYTILGFCCAMVPVPCFGPCSDCWAELSVCLATAGESGTHLIFLLLWALKFQEVECYEYRFGGASLSGI</sequence>
<reference evidence="1" key="1">
    <citation type="journal article" date="2022" name="bioRxiv">
        <title>Sequencing and chromosome-scale assembly of the giantPleurodeles waltlgenome.</title>
        <authorList>
            <person name="Brown T."/>
            <person name="Elewa A."/>
            <person name="Iarovenko S."/>
            <person name="Subramanian E."/>
            <person name="Araus A.J."/>
            <person name="Petzold A."/>
            <person name="Susuki M."/>
            <person name="Suzuki K.-i.T."/>
            <person name="Hayashi T."/>
            <person name="Toyoda A."/>
            <person name="Oliveira C."/>
            <person name="Osipova E."/>
            <person name="Leigh N.D."/>
            <person name="Simon A."/>
            <person name="Yun M.H."/>
        </authorList>
    </citation>
    <scope>NUCLEOTIDE SEQUENCE</scope>
    <source>
        <strain evidence="1">20211129_DDA</strain>
        <tissue evidence="1">Liver</tissue>
    </source>
</reference>
<evidence type="ECO:0000313" key="1">
    <source>
        <dbReference type="EMBL" id="KAJ1156351.1"/>
    </source>
</evidence>
<accession>A0AAV7RU89</accession>
<proteinExistence type="predicted"/>
<protein>
    <submittedName>
        <fullName evidence="1">Uncharacterized protein</fullName>
    </submittedName>
</protein>